<keyword evidence="4" id="KW-0012">Acyltransferase</keyword>
<evidence type="ECO:0000256" key="5">
    <source>
        <dbReference type="ARBA" id="ARBA00037088"/>
    </source>
</evidence>
<dbReference type="GO" id="GO:0045202">
    <property type="term" value="C:synapse"/>
    <property type="evidence" value="ECO:0007669"/>
    <property type="project" value="GOC"/>
</dbReference>
<evidence type="ECO:0000256" key="6">
    <source>
        <dbReference type="ARBA" id="ARBA00039091"/>
    </source>
</evidence>
<dbReference type="InterPro" id="IPR000542">
    <property type="entry name" value="Carn_acyl_trans"/>
</dbReference>
<evidence type="ECO:0000313" key="10">
    <source>
        <dbReference type="EMBL" id="KAG9341032.1"/>
    </source>
</evidence>
<keyword evidence="3" id="KW-0530">Neurotransmitter biosynthesis</keyword>
<evidence type="ECO:0000256" key="7">
    <source>
        <dbReference type="ARBA" id="ARBA00040495"/>
    </source>
</evidence>
<dbReference type="Gene3D" id="3.30.559.10">
    <property type="entry name" value="Chloramphenicol acetyltransferase-like domain"/>
    <property type="match status" value="1"/>
</dbReference>
<name>A0A8T2NTV6_9TELE</name>
<gene>
    <name evidence="10" type="ORF">JZ751_019786</name>
</gene>
<dbReference type="Proteomes" id="UP000824540">
    <property type="component" value="Unassembled WGS sequence"/>
</dbReference>
<dbReference type="EMBL" id="JAFBMS010000038">
    <property type="protein sequence ID" value="KAG9341032.1"/>
    <property type="molecule type" value="Genomic_DNA"/>
</dbReference>
<dbReference type="OrthoDB" id="240216at2759"/>
<dbReference type="Gene3D" id="3.30.559.70">
    <property type="entry name" value="Choline/Carnitine o-acyltransferase, domain 2"/>
    <property type="match status" value="1"/>
</dbReference>
<comment type="function">
    <text evidence="5">Catalyzes the reversible synthesis of acetylcholine (ACh) from acetyl CoA and choline at cholinergic synapses.</text>
</comment>
<comment type="catalytic activity">
    <reaction evidence="8">
        <text>choline + acetyl-CoA = acetylcholine + CoA</text>
        <dbReference type="Rhea" id="RHEA:18821"/>
        <dbReference type="ChEBI" id="CHEBI:15354"/>
        <dbReference type="ChEBI" id="CHEBI:15355"/>
        <dbReference type="ChEBI" id="CHEBI:57287"/>
        <dbReference type="ChEBI" id="CHEBI:57288"/>
        <dbReference type="EC" id="2.3.1.6"/>
    </reaction>
</comment>
<dbReference type="GO" id="GO:0043005">
    <property type="term" value="C:neuron projection"/>
    <property type="evidence" value="ECO:0007669"/>
    <property type="project" value="TreeGrafter"/>
</dbReference>
<keyword evidence="2" id="KW-0808">Transferase</keyword>
<dbReference type="SUPFAM" id="SSF52777">
    <property type="entry name" value="CoA-dependent acyltransferases"/>
    <property type="match status" value="1"/>
</dbReference>
<protein>
    <recommendedName>
        <fullName evidence="7">Choline O-acetyltransferase</fullName>
        <ecNumber evidence="6">2.3.1.6</ecNumber>
    </recommendedName>
</protein>
<organism evidence="10 11">
    <name type="scientific">Albula glossodonta</name>
    <name type="common">roundjaw bonefish</name>
    <dbReference type="NCBI Taxonomy" id="121402"/>
    <lineage>
        <taxon>Eukaryota</taxon>
        <taxon>Metazoa</taxon>
        <taxon>Chordata</taxon>
        <taxon>Craniata</taxon>
        <taxon>Vertebrata</taxon>
        <taxon>Euteleostomi</taxon>
        <taxon>Actinopterygii</taxon>
        <taxon>Neopterygii</taxon>
        <taxon>Teleostei</taxon>
        <taxon>Albuliformes</taxon>
        <taxon>Albulidae</taxon>
        <taxon>Albula</taxon>
    </lineage>
</organism>
<dbReference type="InterPro" id="IPR042231">
    <property type="entry name" value="Cho/carn_acyl_trans_2"/>
</dbReference>
<dbReference type="GO" id="GO:0004102">
    <property type="term" value="F:choline O-acetyltransferase activity"/>
    <property type="evidence" value="ECO:0007669"/>
    <property type="project" value="UniProtKB-EC"/>
</dbReference>
<evidence type="ECO:0000259" key="9">
    <source>
        <dbReference type="Pfam" id="PF00755"/>
    </source>
</evidence>
<evidence type="ECO:0000256" key="4">
    <source>
        <dbReference type="ARBA" id="ARBA00023315"/>
    </source>
</evidence>
<dbReference type="PANTHER" id="PTHR22589:SF14">
    <property type="entry name" value="CHOLINE O-ACETYLTRANSFERASE"/>
    <property type="match status" value="1"/>
</dbReference>
<reference evidence="10" key="1">
    <citation type="thesis" date="2021" institute="BYU ScholarsArchive" country="Provo, UT, USA">
        <title>Applications of and Algorithms for Genome Assembly and Genomic Analyses with an Emphasis on Marine Teleosts.</title>
        <authorList>
            <person name="Pickett B.D."/>
        </authorList>
    </citation>
    <scope>NUCLEOTIDE SEQUENCE</scope>
    <source>
        <strain evidence="10">HI-2016</strain>
    </source>
</reference>
<dbReference type="GO" id="GO:0008292">
    <property type="term" value="P:acetylcholine biosynthetic process"/>
    <property type="evidence" value="ECO:0007669"/>
    <property type="project" value="TreeGrafter"/>
</dbReference>
<evidence type="ECO:0000256" key="2">
    <source>
        <dbReference type="ARBA" id="ARBA00022679"/>
    </source>
</evidence>
<evidence type="ECO:0000313" key="11">
    <source>
        <dbReference type="Proteomes" id="UP000824540"/>
    </source>
</evidence>
<keyword evidence="11" id="KW-1185">Reference proteome</keyword>
<dbReference type="EC" id="2.3.1.6" evidence="6"/>
<dbReference type="AlphaFoldDB" id="A0A8T2NTV6"/>
<evidence type="ECO:0000256" key="1">
    <source>
        <dbReference type="ARBA" id="ARBA00005232"/>
    </source>
</evidence>
<dbReference type="Pfam" id="PF00755">
    <property type="entry name" value="Carn_acyltransf"/>
    <property type="match status" value="2"/>
</dbReference>
<feature type="domain" description="Choline/carnitine acyltransferase" evidence="9">
    <location>
        <begin position="15"/>
        <end position="68"/>
    </location>
</feature>
<dbReference type="PANTHER" id="PTHR22589">
    <property type="entry name" value="CARNITINE O-ACYLTRANSFERASE"/>
    <property type="match status" value="1"/>
</dbReference>
<evidence type="ECO:0000256" key="8">
    <source>
        <dbReference type="ARBA" id="ARBA00048143"/>
    </source>
</evidence>
<sequence length="303" mass="34451">MWIDITMTSLAVALQTLDTYLKCVEHLVAEEKFRQAKAVVEKFRAPGGLGEFLQEKLVERREKTDNWVGIPDLVKALCLCPILRTEHLSSMDALSRCPRQALPVDSAKGQLAGAPLCMAQYYRLFTSCRLPGTAKDTLVKCNSSVKPEQEHIIVSCKDQFFVLNTTMNFQRLSETDLLTQLEKIMKMAEREEERQPPIGLLTSDRRTEWAEARDVLTKDATNRDSLDMIERCLCLVCLDDPSGLDLTDTNRALQMLHGCGYYKNGGNRWYDKPLQVRKSLKASEIHRNQRTSCSEETPLEVFS</sequence>
<evidence type="ECO:0000256" key="3">
    <source>
        <dbReference type="ARBA" id="ARBA00022979"/>
    </source>
</evidence>
<comment type="similarity">
    <text evidence="1">Belongs to the carnitine/choline acetyltransferase family.</text>
</comment>
<accession>A0A8T2NTV6</accession>
<proteinExistence type="inferred from homology"/>
<dbReference type="GO" id="GO:0005737">
    <property type="term" value="C:cytoplasm"/>
    <property type="evidence" value="ECO:0007669"/>
    <property type="project" value="TreeGrafter"/>
</dbReference>
<dbReference type="GO" id="GO:0007274">
    <property type="term" value="P:neuromuscular synaptic transmission"/>
    <property type="evidence" value="ECO:0007669"/>
    <property type="project" value="TreeGrafter"/>
</dbReference>
<dbReference type="InterPro" id="IPR039551">
    <property type="entry name" value="Cho/carn_acyl_trans"/>
</dbReference>
<dbReference type="InterPro" id="IPR023213">
    <property type="entry name" value="CAT-like_dom_sf"/>
</dbReference>
<comment type="caution">
    <text evidence="10">The sequence shown here is derived from an EMBL/GenBank/DDBJ whole genome shotgun (WGS) entry which is preliminary data.</text>
</comment>
<feature type="domain" description="Choline/carnitine acyltransferase" evidence="9">
    <location>
        <begin position="92"/>
        <end position="276"/>
    </location>
</feature>